<dbReference type="PROSITE" id="PS51085">
    <property type="entry name" value="2FE2S_FER_2"/>
    <property type="match status" value="1"/>
</dbReference>
<protein>
    <submittedName>
        <fullName evidence="8">(2Fe-2S) ferredoxin</fullName>
    </submittedName>
</protein>
<sequence length="108" mass="11686">MPRIKFVMSSGAEHEVEAQEGTSVMQAAMDHLVPGMLAECGGYTNCATCHAYVDEAFVAKIPEPSEEERVMLDCAFHVRPNSRLACQVQVTPALEGLVVHLPVSQTEG</sequence>
<evidence type="ECO:0000313" key="9">
    <source>
        <dbReference type="Proteomes" id="UP000067626"/>
    </source>
</evidence>
<comment type="similarity">
    <text evidence="1">Belongs to the adrenodoxin/putidaredoxin family.</text>
</comment>
<reference evidence="8 9" key="1">
    <citation type="submission" date="2015-07" db="EMBL/GenBank/DDBJ databases">
        <title>Genome analysis of myxobacterium Chondromyces crocatus Cm c5 reveals a high potential for natural compound synthesis and the genetic basis for the loss of fruiting body formation.</title>
        <authorList>
            <person name="Zaburannyi N."/>
            <person name="Bunk B."/>
            <person name="Maier J."/>
            <person name="Overmann J."/>
            <person name="Mueller R."/>
        </authorList>
    </citation>
    <scope>NUCLEOTIDE SEQUENCE [LARGE SCALE GENOMIC DNA]</scope>
    <source>
        <strain evidence="8 9">Cm c5</strain>
    </source>
</reference>
<dbReference type="SUPFAM" id="SSF54292">
    <property type="entry name" value="2Fe-2S ferredoxin-like"/>
    <property type="match status" value="1"/>
</dbReference>
<dbReference type="PRINTS" id="PR00355">
    <property type="entry name" value="ADRENODOXIN"/>
</dbReference>
<dbReference type="GO" id="GO:0005829">
    <property type="term" value="C:cytosol"/>
    <property type="evidence" value="ECO:0007669"/>
    <property type="project" value="TreeGrafter"/>
</dbReference>
<evidence type="ECO:0000259" key="7">
    <source>
        <dbReference type="PROSITE" id="PS51085"/>
    </source>
</evidence>
<dbReference type="KEGG" id="ccro:CMC5_019500"/>
<evidence type="ECO:0000256" key="1">
    <source>
        <dbReference type="ARBA" id="ARBA00010914"/>
    </source>
</evidence>
<dbReference type="InterPro" id="IPR012675">
    <property type="entry name" value="Beta-grasp_dom_sf"/>
</dbReference>
<evidence type="ECO:0000256" key="5">
    <source>
        <dbReference type="ARBA" id="ARBA00023014"/>
    </source>
</evidence>
<gene>
    <name evidence="8" type="ORF">CMC5_019500</name>
</gene>
<evidence type="ECO:0000256" key="6">
    <source>
        <dbReference type="ARBA" id="ARBA00034078"/>
    </source>
</evidence>
<dbReference type="EMBL" id="CP012159">
    <property type="protein sequence ID" value="AKT37807.1"/>
    <property type="molecule type" value="Genomic_DNA"/>
</dbReference>
<dbReference type="RefSeq" id="WP_050435820.1">
    <property type="nucleotide sequence ID" value="NZ_CP012159.1"/>
</dbReference>
<proteinExistence type="inferred from homology"/>
<name>A0A0K1EAV2_CHOCO</name>
<feature type="domain" description="2Fe-2S ferredoxin-type" evidence="7">
    <location>
        <begin position="2"/>
        <end position="105"/>
    </location>
</feature>
<dbReference type="CDD" id="cd00207">
    <property type="entry name" value="fer2"/>
    <property type="match status" value="1"/>
</dbReference>
<keyword evidence="3" id="KW-0479">Metal-binding</keyword>
<dbReference type="GO" id="GO:0009055">
    <property type="term" value="F:electron transfer activity"/>
    <property type="evidence" value="ECO:0007669"/>
    <property type="project" value="TreeGrafter"/>
</dbReference>
<evidence type="ECO:0000256" key="4">
    <source>
        <dbReference type="ARBA" id="ARBA00023004"/>
    </source>
</evidence>
<keyword evidence="5" id="KW-0411">Iron-sulfur</keyword>
<dbReference type="PANTHER" id="PTHR23426:SF65">
    <property type="entry name" value="FERREDOXIN-2, MITOCHONDRIAL"/>
    <property type="match status" value="1"/>
</dbReference>
<dbReference type="AlphaFoldDB" id="A0A0K1EAV2"/>
<dbReference type="InterPro" id="IPR001055">
    <property type="entry name" value="Adrenodoxin-like"/>
</dbReference>
<dbReference type="GO" id="GO:0051537">
    <property type="term" value="F:2 iron, 2 sulfur cluster binding"/>
    <property type="evidence" value="ECO:0007669"/>
    <property type="project" value="UniProtKB-KW"/>
</dbReference>
<evidence type="ECO:0000256" key="3">
    <source>
        <dbReference type="ARBA" id="ARBA00022723"/>
    </source>
</evidence>
<dbReference type="STRING" id="52.CMC5_019500"/>
<dbReference type="Pfam" id="PF00111">
    <property type="entry name" value="Fer2"/>
    <property type="match status" value="1"/>
</dbReference>
<dbReference type="InterPro" id="IPR001041">
    <property type="entry name" value="2Fe-2S_ferredoxin-type"/>
</dbReference>
<dbReference type="PANTHER" id="PTHR23426">
    <property type="entry name" value="FERREDOXIN/ADRENODOXIN"/>
    <property type="match status" value="1"/>
</dbReference>
<dbReference type="Gene3D" id="3.10.20.30">
    <property type="match status" value="1"/>
</dbReference>
<accession>A0A0K1EAV2</accession>
<keyword evidence="9" id="KW-1185">Reference proteome</keyword>
<organism evidence="8 9">
    <name type="scientific">Chondromyces crocatus</name>
    <dbReference type="NCBI Taxonomy" id="52"/>
    <lineage>
        <taxon>Bacteria</taxon>
        <taxon>Pseudomonadati</taxon>
        <taxon>Myxococcota</taxon>
        <taxon>Polyangia</taxon>
        <taxon>Polyangiales</taxon>
        <taxon>Polyangiaceae</taxon>
        <taxon>Chondromyces</taxon>
    </lineage>
</organism>
<keyword evidence="4" id="KW-0408">Iron</keyword>
<dbReference type="Proteomes" id="UP000067626">
    <property type="component" value="Chromosome"/>
</dbReference>
<dbReference type="GO" id="GO:0140647">
    <property type="term" value="P:P450-containing electron transport chain"/>
    <property type="evidence" value="ECO:0007669"/>
    <property type="project" value="InterPro"/>
</dbReference>
<keyword evidence="2" id="KW-0001">2Fe-2S</keyword>
<dbReference type="GO" id="GO:0046872">
    <property type="term" value="F:metal ion binding"/>
    <property type="evidence" value="ECO:0007669"/>
    <property type="project" value="UniProtKB-KW"/>
</dbReference>
<dbReference type="OrthoDB" id="9799640at2"/>
<evidence type="ECO:0000256" key="2">
    <source>
        <dbReference type="ARBA" id="ARBA00022714"/>
    </source>
</evidence>
<comment type="cofactor">
    <cofactor evidence="6">
        <name>[2Fe-2S] cluster</name>
        <dbReference type="ChEBI" id="CHEBI:190135"/>
    </cofactor>
</comment>
<evidence type="ECO:0000313" key="8">
    <source>
        <dbReference type="EMBL" id="AKT37807.1"/>
    </source>
</evidence>
<dbReference type="InterPro" id="IPR036010">
    <property type="entry name" value="2Fe-2S_ferredoxin-like_sf"/>
</dbReference>